<evidence type="ECO:0000313" key="12">
    <source>
        <dbReference type="Proteomes" id="UP000735302"/>
    </source>
</evidence>
<evidence type="ECO:0000256" key="1">
    <source>
        <dbReference type="ARBA" id="ARBA00004323"/>
    </source>
</evidence>
<proteinExistence type="inferred from homology"/>
<keyword evidence="7 10" id="KW-1133">Transmembrane helix</keyword>
<keyword evidence="9 10" id="KW-0472">Membrane</keyword>
<dbReference type="Proteomes" id="UP000735302">
    <property type="component" value="Unassembled WGS sequence"/>
</dbReference>
<feature type="transmembrane region" description="Helical" evidence="10">
    <location>
        <begin position="12"/>
        <end position="31"/>
    </location>
</feature>
<comment type="similarity">
    <text evidence="2 10">Belongs to the glycosyltransferase 31 family.</text>
</comment>
<dbReference type="GO" id="GO:0006493">
    <property type="term" value="P:protein O-linked glycosylation"/>
    <property type="evidence" value="ECO:0007669"/>
    <property type="project" value="TreeGrafter"/>
</dbReference>
<evidence type="ECO:0000256" key="8">
    <source>
        <dbReference type="ARBA" id="ARBA00023034"/>
    </source>
</evidence>
<dbReference type="EC" id="2.4.1.-" evidence="10"/>
<evidence type="ECO:0000313" key="11">
    <source>
        <dbReference type="EMBL" id="GFO10616.1"/>
    </source>
</evidence>
<sequence>MAFNIVLLRQKMAFTASLSILIFIGFFLYAFSYTSSHDCLDALRTLQTEENTETRLISNFLNSKLQIFLANISYMDSQVRENHTNQMQQDFYRRCFSRLEANRSELNSSSHPHFPGFIIENPNVCSSSNQRVDVLVYINSAVQNHARRHAIRHSWASQRAFTGITVKLVFILGQPATRREQLEVLSEQASSGDIVQARFEDTFRNLTFKALTFMAWANANCVQAQYIVKVDDDMFVDMFRVLFDIIPKIADIKYAMACAYSSKAKISRNPSDHWFVDETLLAGETHFPSFCPGFFSVYTGNLIPKLYEGSFSVKDFIPIDDVYMTGLSVKQPDEIKIINVRDQLSINERSDPEEEIKVNGHFEYIAFRVKSETQHNSLWTLRLSKLSDLEEKFSTYKKLFGDYGKHTVKIQSEYGYA</sequence>
<evidence type="ECO:0000256" key="10">
    <source>
        <dbReference type="RuleBase" id="RU363063"/>
    </source>
</evidence>
<accession>A0AAV4AHF5</accession>
<protein>
    <recommendedName>
        <fullName evidence="10">Hexosyltransferase</fullName>
        <ecNumber evidence="10">2.4.1.-</ecNumber>
    </recommendedName>
</protein>
<comment type="caution">
    <text evidence="11">The sequence shown here is derived from an EMBL/GenBank/DDBJ whole genome shotgun (WGS) entry which is preliminary data.</text>
</comment>
<reference evidence="11 12" key="1">
    <citation type="journal article" date="2021" name="Elife">
        <title>Chloroplast acquisition without the gene transfer in kleptoplastic sea slugs, Plakobranchus ocellatus.</title>
        <authorList>
            <person name="Maeda T."/>
            <person name="Takahashi S."/>
            <person name="Yoshida T."/>
            <person name="Shimamura S."/>
            <person name="Takaki Y."/>
            <person name="Nagai Y."/>
            <person name="Toyoda A."/>
            <person name="Suzuki Y."/>
            <person name="Arimoto A."/>
            <person name="Ishii H."/>
            <person name="Satoh N."/>
            <person name="Nishiyama T."/>
            <person name="Hasebe M."/>
            <person name="Maruyama T."/>
            <person name="Minagawa J."/>
            <person name="Obokata J."/>
            <person name="Shigenobu S."/>
        </authorList>
    </citation>
    <scope>NUCLEOTIDE SEQUENCE [LARGE SCALE GENOMIC DNA]</scope>
</reference>
<dbReference type="EMBL" id="BLXT01004186">
    <property type="protein sequence ID" value="GFO10616.1"/>
    <property type="molecule type" value="Genomic_DNA"/>
</dbReference>
<dbReference type="PANTHER" id="PTHR11214">
    <property type="entry name" value="BETA-1,3-N-ACETYLGLUCOSAMINYLTRANSFERASE"/>
    <property type="match status" value="1"/>
</dbReference>
<comment type="subcellular location">
    <subcellularLocation>
        <location evidence="1 10">Golgi apparatus membrane</location>
        <topology evidence="1 10">Single-pass type II membrane protein</topology>
    </subcellularLocation>
</comment>
<gene>
    <name evidence="11" type="ORF">PoB_003712100</name>
</gene>
<evidence type="ECO:0000256" key="6">
    <source>
        <dbReference type="ARBA" id="ARBA00022968"/>
    </source>
</evidence>
<organism evidence="11 12">
    <name type="scientific">Plakobranchus ocellatus</name>
    <dbReference type="NCBI Taxonomy" id="259542"/>
    <lineage>
        <taxon>Eukaryota</taxon>
        <taxon>Metazoa</taxon>
        <taxon>Spiralia</taxon>
        <taxon>Lophotrochozoa</taxon>
        <taxon>Mollusca</taxon>
        <taxon>Gastropoda</taxon>
        <taxon>Heterobranchia</taxon>
        <taxon>Euthyneura</taxon>
        <taxon>Panpulmonata</taxon>
        <taxon>Sacoglossa</taxon>
        <taxon>Placobranchoidea</taxon>
        <taxon>Plakobranchidae</taxon>
        <taxon>Plakobranchus</taxon>
    </lineage>
</organism>
<evidence type="ECO:0000256" key="3">
    <source>
        <dbReference type="ARBA" id="ARBA00022676"/>
    </source>
</evidence>
<dbReference type="InterPro" id="IPR002659">
    <property type="entry name" value="Glyco_trans_31"/>
</dbReference>
<dbReference type="PANTHER" id="PTHR11214:SF314">
    <property type="entry name" value="HEXOSYLTRANSFERASE"/>
    <property type="match status" value="1"/>
</dbReference>
<keyword evidence="3 10" id="KW-0328">Glycosyltransferase</keyword>
<evidence type="ECO:0000256" key="7">
    <source>
        <dbReference type="ARBA" id="ARBA00022989"/>
    </source>
</evidence>
<keyword evidence="6 10" id="KW-0735">Signal-anchor</keyword>
<dbReference type="Pfam" id="PF01762">
    <property type="entry name" value="Galactosyl_T"/>
    <property type="match status" value="1"/>
</dbReference>
<name>A0AAV4AHF5_9GAST</name>
<keyword evidence="8 10" id="KW-0333">Golgi apparatus</keyword>
<evidence type="ECO:0000256" key="9">
    <source>
        <dbReference type="ARBA" id="ARBA00023136"/>
    </source>
</evidence>
<dbReference type="AlphaFoldDB" id="A0AAV4AHF5"/>
<keyword evidence="5 10" id="KW-0812">Transmembrane</keyword>
<dbReference type="GO" id="GO:0000139">
    <property type="term" value="C:Golgi membrane"/>
    <property type="evidence" value="ECO:0007669"/>
    <property type="project" value="UniProtKB-SubCell"/>
</dbReference>
<dbReference type="GO" id="GO:0016758">
    <property type="term" value="F:hexosyltransferase activity"/>
    <property type="evidence" value="ECO:0007669"/>
    <property type="project" value="InterPro"/>
</dbReference>
<evidence type="ECO:0000256" key="5">
    <source>
        <dbReference type="ARBA" id="ARBA00022692"/>
    </source>
</evidence>
<keyword evidence="12" id="KW-1185">Reference proteome</keyword>
<keyword evidence="4" id="KW-0808">Transferase</keyword>
<dbReference type="Gene3D" id="3.90.550.50">
    <property type="match status" value="1"/>
</dbReference>
<evidence type="ECO:0000256" key="4">
    <source>
        <dbReference type="ARBA" id="ARBA00022679"/>
    </source>
</evidence>
<evidence type="ECO:0000256" key="2">
    <source>
        <dbReference type="ARBA" id="ARBA00008661"/>
    </source>
</evidence>